<evidence type="ECO:0000313" key="2">
    <source>
        <dbReference type="Proteomes" id="UP000887569"/>
    </source>
</evidence>
<proteinExistence type="predicted"/>
<evidence type="ECO:0000256" key="1">
    <source>
        <dbReference type="SAM" id="MobiDB-lite"/>
    </source>
</evidence>
<sequence>MADSRVRELFSDGCVAEVIQEDESGTYSGTEGKEPEVLKVTCERRMSEVAKVEEVAHDAEKNGGRAAKPELLHTSTEPS</sequence>
<organism evidence="2 3">
    <name type="scientific">Parascaris univalens</name>
    <name type="common">Nematode worm</name>
    <dbReference type="NCBI Taxonomy" id="6257"/>
    <lineage>
        <taxon>Eukaryota</taxon>
        <taxon>Metazoa</taxon>
        <taxon>Ecdysozoa</taxon>
        <taxon>Nematoda</taxon>
        <taxon>Chromadorea</taxon>
        <taxon>Rhabditida</taxon>
        <taxon>Spirurina</taxon>
        <taxon>Ascaridomorpha</taxon>
        <taxon>Ascaridoidea</taxon>
        <taxon>Ascarididae</taxon>
        <taxon>Parascaris</taxon>
    </lineage>
</organism>
<name>A0A915C612_PARUN</name>
<accession>A0A915C612</accession>
<reference evidence="3" key="1">
    <citation type="submission" date="2022-11" db="UniProtKB">
        <authorList>
            <consortium name="WormBaseParasite"/>
        </authorList>
    </citation>
    <scope>IDENTIFICATION</scope>
</reference>
<feature type="region of interest" description="Disordered" evidence="1">
    <location>
        <begin position="57"/>
        <end position="79"/>
    </location>
</feature>
<dbReference type="Proteomes" id="UP000887569">
    <property type="component" value="Unplaced"/>
</dbReference>
<dbReference type="WBParaSite" id="PgR087_g040_t01">
    <property type="protein sequence ID" value="PgR087_g040_t01"/>
    <property type="gene ID" value="PgR087_g040"/>
</dbReference>
<keyword evidence="2" id="KW-1185">Reference proteome</keyword>
<dbReference type="AlphaFoldDB" id="A0A915C612"/>
<feature type="compositionally biased region" description="Basic and acidic residues" evidence="1">
    <location>
        <begin position="57"/>
        <end position="71"/>
    </location>
</feature>
<protein>
    <submittedName>
        <fullName evidence="3">Uncharacterized protein</fullName>
    </submittedName>
</protein>
<evidence type="ECO:0000313" key="3">
    <source>
        <dbReference type="WBParaSite" id="PgR087_g040_t01"/>
    </source>
</evidence>